<feature type="domain" description="Cytochrome c" evidence="5">
    <location>
        <begin position="185"/>
        <end position="291"/>
    </location>
</feature>
<dbReference type="InterPro" id="IPR036909">
    <property type="entry name" value="Cyt_c-like_dom_sf"/>
</dbReference>
<evidence type="ECO:0000256" key="2">
    <source>
        <dbReference type="ARBA" id="ARBA00022723"/>
    </source>
</evidence>
<evidence type="ECO:0000259" key="5">
    <source>
        <dbReference type="PROSITE" id="PS51007"/>
    </source>
</evidence>
<dbReference type="SUPFAM" id="SSF46626">
    <property type="entry name" value="Cytochrome c"/>
    <property type="match status" value="2"/>
</dbReference>
<dbReference type="RefSeq" id="WP_176854246.1">
    <property type="nucleotide sequence ID" value="NZ_JABCJD010000004.1"/>
</dbReference>
<dbReference type="InterPro" id="IPR009056">
    <property type="entry name" value="Cyt_c-like_dom"/>
</dbReference>
<dbReference type="PROSITE" id="PS51007">
    <property type="entry name" value="CYTC"/>
    <property type="match status" value="2"/>
</dbReference>
<name>A0ABX2PGD6_9RHOB</name>
<dbReference type="InterPro" id="IPR051459">
    <property type="entry name" value="Cytochrome_c-type_DH"/>
</dbReference>
<proteinExistence type="predicted"/>
<keyword evidence="2 4" id="KW-0479">Metal-binding</keyword>
<dbReference type="Gene3D" id="1.10.760.10">
    <property type="entry name" value="Cytochrome c-like domain"/>
    <property type="match status" value="2"/>
</dbReference>
<comment type="caution">
    <text evidence="6">The sequence shown here is derived from an EMBL/GenBank/DDBJ whole genome shotgun (WGS) entry which is preliminary data.</text>
</comment>
<keyword evidence="3 4" id="KW-0408">Iron</keyword>
<sequence>MRKVLKFLIIFGMIGGAAAWWLSRPTHWEFNEDVALVGDPEHGRDVFLAGGCASCHASGDSDDKLTLSGGMKIPSPFGTFVVPNISTDPEHGIGGWTPDQFADAVLRGVSPEGTHYFPAFPYTSYIHMDPQDVIDLFAYMQTLPPSAQDNPPHDIRFPYNIRRAVGLWKQLYLKEGYTVTAAPGAQIQRGRYLVEALGHCGECHTPRDEFGGLIRSEWLHGAPNPAGEGEIPGITRTLLRWKKADIAYYLATGFTPDYDSAGGHMALMIENTSQLPPEDREAIAAYLMALP</sequence>
<dbReference type="EMBL" id="JABCJD010000004">
    <property type="protein sequence ID" value="NVO27842.1"/>
    <property type="molecule type" value="Genomic_DNA"/>
</dbReference>
<dbReference type="PANTHER" id="PTHR35008:SF8">
    <property type="entry name" value="ALCOHOL DEHYDROGENASE CYTOCHROME C SUBUNIT"/>
    <property type="match status" value="1"/>
</dbReference>
<accession>A0ABX2PGD6</accession>
<evidence type="ECO:0000313" key="6">
    <source>
        <dbReference type="EMBL" id="NVO27842.1"/>
    </source>
</evidence>
<organism evidence="6 7">
    <name type="scientific">Donghicola mangrovi</name>
    <dbReference type="NCBI Taxonomy" id="2729614"/>
    <lineage>
        <taxon>Bacteria</taxon>
        <taxon>Pseudomonadati</taxon>
        <taxon>Pseudomonadota</taxon>
        <taxon>Alphaproteobacteria</taxon>
        <taxon>Rhodobacterales</taxon>
        <taxon>Roseobacteraceae</taxon>
        <taxon>Donghicola</taxon>
    </lineage>
</organism>
<protein>
    <submittedName>
        <fullName evidence="6">C-type cytochrome</fullName>
    </submittedName>
</protein>
<feature type="domain" description="Cytochrome c" evidence="5">
    <location>
        <begin position="38"/>
        <end position="144"/>
    </location>
</feature>
<dbReference type="Pfam" id="PF00034">
    <property type="entry name" value="Cytochrom_C"/>
    <property type="match status" value="1"/>
</dbReference>
<gene>
    <name evidence="6" type="ORF">HJ526_10460</name>
</gene>
<dbReference type="Proteomes" id="UP000523601">
    <property type="component" value="Unassembled WGS sequence"/>
</dbReference>
<evidence type="ECO:0000313" key="7">
    <source>
        <dbReference type="Proteomes" id="UP000523601"/>
    </source>
</evidence>
<reference evidence="6 7" key="1">
    <citation type="submission" date="2020-04" db="EMBL/GenBank/DDBJ databases">
        <title>Donghicola sp., a member of the Rhodobacteraceae family isolated from mangrove forest in Thailand.</title>
        <authorList>
            <person name="Charoenyingcharoen P."/>
            <person name="Yukphan P."/>
        </authorList>
    </citation>
    <scope>NUCLEOTIDE SEQUENCE [LARGE SCALE GENOMIC DNA]</scope>
    <source>
        <strain evidence="6 7">C2-DW-16</strain>
    </source>
</reference>
<evidence type="ECO:0000256" key="1">
    <source>
        <dbReference type="ARBA" id="ARBA00022617"/>
    </source>
</evidence>
<dbReference type="PANTHER" id="PTHR35008">
    <property type="entry name" value="BLL4482 PROTEIN-RELATED"/>
    <property type="match status" value="1"/>
</dbReference>
<evidence type="ECO:0000256" key="4">
    <source>
        <dbReference type="PROSITE-ProRule" id="PRU00433"/>
    </source>
</evidence>
<evidence type="ECO:0000256" key="3">
    <source>
        <dbReference type="ARBA" id="ARBA00023004"/>
    </source>
</evidence>
<keyword evidence="7" id="KW-1185">Reference proteome</keyword>
<keyword evidence="1 4" id="KW-0349">Heme</keyword>